<evidence type="ECO:0000256" key="1">
    <source>
        <dbReference type="SAM" id="MobiDB-lite"/>
    </source>
</evidence>
<dbReference type="EMBL" id="FXAH01000013">
    <property type="protein sequence ID" value="SMF62804.1"/>
    <property type="molecule type" value="Genomic_DNA"/>
</dbReference>
<name>A0A1X7G2T3_TRICW</name>
<dbReference type="GeneID" id="95553182"/>
<keyword evidence="2" id="KW-0732">Signal</keyword>
<dbReference type="RefSeq" id="WP_139831193.1">
    <property type="nucleotide sequence ID" value="NZ_BSQD01000007.1"/>
</dbReference>
<feature type="region of interest" description="Disordered" evidence="1">
    <location>
        <begin position="26"/>
        <end position="99"/>
    </location>
</feature>
<gene>
    <name evidence="3" type="ORF">SAMN06295900_11342</name>
</gene>
<accession>A0A1X7G2T3</accession>
<dbReference type="OrthoDB" id="10012204at2"/>
<keyword evidence="4" id="KW-1185">Reference proteome</keyword>
<evidence type="ECO:0000256" key="2">
    <source>
        <dbReference type="SAM" id="SignalP"/>
    </source>
</evidence>
<protein>
    <recommendedName>
        <fullName evidence="5">Lipoprotein-attachment site-containing protein</fullName>
    </recommendedName>
</protein>
<sequence>MKTRTRRTATLRRLALVLLGAAMAAGGAGCGGRDEGSGGAAASNPERVPMLPGAGAAPRDTDTPGGSSRPLAQRFAVPRDEPSMPASGALLPPVMHTAE</sequence>
<dbReference type="Proteomes" id="UP000192911">
    <property type="component" value="Unassembled WGS sequence"/>
</dbReference>
<proteinExistence type="predicted"/>
<evidence type="ECO:0000313" key="4">
    <source>
        <dbReference type="Proteomes" id="UP000192911"/>
    </source>
</evidence>
<dbReference type="AlphaFoldDB" id="A0A1X7G2T3"/>
<feature type="signal peptide" evidence="2">
    <location>
        <begin position="1"/>
        <end position="24"/>
    </location>
</feature>
<organism evidence="3 4">
    <name type="scientific">Trinickia caryophylli</name>
    <name type="common">Paraburkholderia caryophylli</name>
    <dbReference type="NCBI Taxonomy" id="28094"/>
    <lineage>
        <taxon>Bacteria</taxon>
        <taxon>Pseudomonadati</taxon>
        <taxon>Pseudomonadota</taxon>
        <taxon>Betaproteobacteria</taxon>
        <taxon>Burkholderiales</taxon>
        <taxon>Burkholderiaceae</taxon>
        <taxon>Trinickia</taxon>
    </lineage>
</organism>
<feature type="chain" id="PRO_5012982216" description="Lipoprotein-attachment site-containing protein" evidence="2">
    <location>
        <begin position="25"/>
        <end position="99"/>
    </location>
</feature>
<dbReference type="PROSITE" id="PS51257">
    <property type="entry name" value="PROKAR_LIPOPROTEIN"/>
    <property type="match status" value="1"/>
</dbReference>
<reference evidence="4" key="1">
    <citation type="submission" date="2017-04" db="EMBL/GenBank/DDBJ databases">
        <authorList>
            <person name="Varghese N."/>
            <person name="Submissions S."/>
        </authorList>
    </citation>
    <scope>NUCLEOTIDE SEQUENCE [LARGE SCALE GENOMIC DNA]</scope>
    <source>
        <strain evidence="4">Ballard 720</strain>
    </source>
</reference>
<evidence type="ECO:0008006" key="5">
    <source>
        <dbReference type="Google" id="ProtNLM"/>
    </source>
</evidence>
<evidence type="ECO:0000313" key="3">
    <source>
        <dbReference type="EMBL" id="SMF62804.1"/>
    </source>
</evidence>